<keyword evidence="1" id="KW-0812">Transmembrane</keyword>
<accession>A0A1M5W873</accession>
<reference evidence="3" key="1">
    <citation type="submission" date="2016-11" db="EMBL/GenBank/DDBJ databases">
        <authorList>
            <person name="Varghese N."/>
            <person name="Submissions S."/>
        </authorList>
    </citation>
    <scope>NUCLEOTIDE SEQUENCE [LARGE SCALE GENOMIC DNA]</scope>
    <source>
        <strain evidence="3">DSM 15449</strain>
    </source>
</reference>
<protein>
    <submittedName>
        <fullName evidence="2">Uncharacterized protein</fullName>
    </submittedName>
</protein>
<dbReference type="STRING" id="1121420.SAMN02746098_01499"/>
<evidence type="ECO:0000313" key="2">
    <source>
        <dbReference type="EMBL" id="SHH83789.1"/>
    </source>
</evidence>
<keyword evidence="1" id="KW-1133">Transmembrane helix</keyword>
<evidence type="ECO:0000256" key="1">
    <source>
        <dbReference type="SAM" id="Phobius"/>
    </source>
</evidence>
<keyword evidence="1" id="KW-0472">Membrane</keyword>
<dbReference type="RefSeq" id="WP_073029028.1">
    <property type="nucleotide sequence ID" value="NZ_FQXJ01000005.1"/>
</dbReference>
<dbReference type="AlphaFoldDB" id="A0A1M5W873"/>
<proteinExistence type="predicted"/>
<gene>
    <name evidence="2" type="ORF">SAMN02746098_01499</name>
</gene>
<sequence length="237" mass="25381">MYGSQPESRCGDPISLGIELFAPISSVAGSSSLFITQPLLAGKVCASSAVIIGAEFIIFIAHRFFNVKSIPILDLKNERTVQIPISELQEFLKWMANGSGSSPGLNTTADGRNRLVNLDGGLIDEVGERGFLTPESPEAPLILAIYVLANYSDKLYTPYVLLTIPILTFPGVRGALPLLIIGLLATIFVRAVVPPETTGAKPLVKANTLTNGNTPLTFTPNDLLKLLTRFGKHFGSD</sequence>
<name>A0A1M5W873_9FIRM</name>
<dbReference type="Proteomes" id="UP000183954">
    <property type="component" value="Unassembled WGS sequence"/>
</dbReference>
<dbReference type="EMBL" id="FQXJ01000005">
    <property type="protein sequence ID" value="SHH83789.1"/>
    <property type="molecule type" value="Genomic_DNA"/>
</dbReference>
<feature type="transmembrane region" description="Helical" evidence="1">
    <location>
        <begin position="40"/>
        <end position="61"/>
    </location>
</feature>
<organism evidence="2 3">
    <name type="scientific">Desulfosporosinus lacus DSM 15449</name>
    <dbReference type="NCBI Taxonomy" id="1121420"/>
    <lineage>
        <taxon>Bacteria</taxon>
        <taxon>Bacillati</taxon>
        <taxon>Bacillota</taxon>
        <taxon>Clostridia</taxon>
        <taxon>Eubacteriales</taxon>
        <taxon>Desulfitobacteriaceae</taxon>
        <taxon>Desulfosporosinus</taxon>
    </lineage>
</organism>
<keyword evidence="3" id="KW-1185">Reference proteome</keyword>
<evidence type="ECO:0000313" key="3">
    <source>
        <dbReference type="Proteomes" id="UP000183954"/>
    </source>
</evidence>
<dbReference type="OrthoDB" id="1795609at2"/>